<evidence type="ECO:0000313" key="2">
    <source>
        <dbReference type="Proteomes" id="UP000254502"/>
    </source>
</evidence>
<keyword evidence="1" id="KW-0326">Glycosidase</keyword>
<evidence type="ECO:0000313" key="1">
    <source>
        <dbReference type="EMBL" id="SUK30628.1"/>
    </source>
</evidence>
<dbReference type="EMBL" id="UHAQ01000002">
    <property type="protein sequence ID" value="SUK30628.1"/>
    <property type="molecule type" value="Genomic_DNA"/>
</dbReference>
<sequence length="44" mass="5460">MEWSQIFHDITTKHDFKAMHDFLEKEYSTAIVYPDREIYIKRLI</sequence>
<protein>
    <submittedName>
        <fullName evidence="1">Uracil-DNA glycosylase</fullName>
        <ecNumber evidence="1">3.2.2.-</ecNumber>
        <ecNumber evidence="1">3.2.2.27</ecNumber>
    </submittedName>
</protein>
<gene>
    <name evidence="1" type="primary">ung_2</name>
    <name evidence="1" type="ORF">NCTC5664_00044</name>
</gene>
<dbReference type="EC" id="3.2.2.27" evidence="1"/>
<dbReference type="GO" id="GO:0004844">
    <property type="term" value="F:uracil DNA N-glycosylase activity"/>
    <property type="evidence" value="ECO:0007669"/>
    <property type="project" value="UniProtKB-EC"/>
</dbReference>
<dbReference type="Proteomes" id="UP000254502">
    <property type="component" value="Unassembled WGS sequence"/>
</dbReference>
<dbReference type="EC" id="3.2.2.-" evidence="1"/>
<organism evidence="1 2">
    <name type="scientific">Staphylococcus aureus</name>
    <dbReference type="NCBI Taxonomy" id="1280"/>
    <lineage>
        <taxon>Bacteria</taxon>
        <taxon>Bacillati</taxon>
        <taxon>Bacillota</taxon>
        <taxon>Bacilli</taxon>
        <taxon>Bacillales</taxon>
        <taxon>Staphylococcaceae</taxon>
        <taxon>Staphylococcus</taxon>
    </lineage>
</organism>
<name>A0A380DII2_STAAU</name>
<dbReference type="AlphaFoldDB" id="A0A380DII2"/>
<proteinExistence type="predicted"/>
<accession>A0A380DII2</accession>
<reference evidence="1 2" key="1">
    <citation type="submission" date="2018-06" db="EMBL/GenBank/DDBJ databases">
        <authorList>
            <consortium name="Pathogen Informatics"/>
            <person name="Doyle S."/>
        </authorList>
    </citation>
    <scope>NUCLEOTIDE SEQUENCE [LARGE SCALE GENOMIC DNA]</scope>
    <source>
        <strain evidence="1 2">NCTC5664</strain>
    </source>
</reference>
<keyword evidence="1" id="KW-0378">Hydrolase</keyword>